<dbReference type="Proteomes" id="UP000010816">
    <property type="component" value="Chromosome"/>
</dbReference>
<organism evidence="1 2">
    <name type="scientific">Thioflavicoccus mobilis 8321</name>
    <dbReference type="NCBI Taxonomy" id="765912"/>
    <lineage>
        <taxon>Bacteria</taxon>
        <taxon>Pseudomonadati</taxon>
        <taxon>Pseudomonadota</taxon>
        <taxon>Gammaproteobacteria</taxon>
        <taxon>Chromatiales</taxon>
        <taxon>Chromatiaceae</taxon>
        <taxon>Thioflavicoccus</taxon>
    </lineage>
</organism>
<sequence>MGLLILSGGAASAASDGASTPSVFVEAPSIVLGPVGQNEQVEHEFRLENRGKGDLLIEEVRADCDVVTGNLAGHRIGSGSSAVLPARWETGDHRGPMKRAIEVETNDPERPVVRLEIGAWVCQDFAVHPQSLVLSREAGSAVFSGTLSLLQCSDERLTLARVDASATWLRSSALPLGAGREGYRLTVIADGEAAKGGAVEVLSLHFDQGGPIVVDVPVMVPVASEGRTAEP</sequence>
<evidence type="ECO:0008006" key="3">
    <source>
        <dbReference type="Google" id="ProtNLM"/>
    </source>
</evidence>
<dbReference type="STRING" id="765912.Thimo_1756"/>
<dbReference type="InterPro" id="IPR013783">
    <property type="entry name" value="Ig-like_fold"/>
</dbReference>
<dbReference type="Pfam" id="PF07610">
    <property type="entry name" value="DUF1573"/>
    <property type="match status" value="1"/>
</dbReference>
<dbReference type="InterPro" id="IPR011467">
    <property type="entry name" value="DUF1573"/>
</dbReference>
<dbReference type="AlphaFoldDB" id="L0GYT3"/>
<proteinExistence type="predicted"/>
<dbReference type="PANTHER" id="PTHR37833">
    <property type="entry name" value="LIPOPROTEIN-RELATED"/>
    <property type="match status" value="1"/>
</dbReference>
<dbReference type="KEGG" id="tmb:Thimo_1756"/>
<name>L0GYT3_9GAMM</name>
<dbReference type="EMBL" id="CP003051">
    <property type="protein sequence ID" value="AGA90530.1"/>
    <property type="molecule type" value="Genomic_DNA"/>
</dbReference>
<dbReference type="PANTHER" id="PTHR37833:SF1">
    <property type="entry name" value="SIGNAL PEPTIDE PROTEIN"/>
    <property type="match status" value="1"/>
</dbReference>
<reference evidence="1 2" key="1">
    <citation type="submission" date="2011-09" db="EMBL/GenBank/DDBJ databases">
        <title>Complete sequence of chromosome of Thioflavicoccus mobilis 8321.</title>
        <authorList>
            <consortium name="US DOE Joint Genome Institute"/>
            <person name="Lucas S."/>
            <person name="Han J."/>
            <person name="Lapidus A."/>
            <person name="Cheng J.-F."/>
            <person name="Goodwin L."/>
            <person name="Pitluck S."/>
            <person name="Peters L."/>
            <person name="Ovchinnikova G."/>
            <person name="Lu M."/>
            <person name="Detter J.C."/>
            <person name="Han C."/>
            <person name="Tapia R."/>
            <person name="Land M."/>
            <person name="Hauser L."/>
            <person name="Kyrpides N."/>
            <person name="Ivanova N."/>
            <person name="Pagani I."/>
            <person name="Vogl K."/>
            <person name="Liu Z."/>
            <person name="Imhoff J."/>
            <person name="Thiel V."/>
            <person name="Frigaard N.-U."/>
            <person name="Bryant D."/>
            <person name="Woyke T."/>
        </authorList>
    </citation>
    <scope>NUCLEOTIDE SEQUENCE [LARGE SCALE GENOMIC DNA]</scope>
    <source>
        <strain evidence="1 2">8321</strain>
    </source>
</reference>
<evidence type="ECO:0000313" key="2">
    <source>
        <dbReference type="Proteomes" id="UP000010816"/>
    </source>
</evidence>
<dbReference type="Gene3D" id="2.60.40.10">
    <property type="entry name" value="Immunoglobulins"/>
    <property type="match status" value="1"/>
</dbReference>
<accession>L0GYT3</accession>
<keyword evidence="2" id="KW-1185">Reference proteome</keyword>
<protein>
    <recommendedName>
        <fullName evidence="3">DUF1573 domain-containing protein</fullName>
    </recommendedName>
</protein>
<evidence type="ECO:0000313" key="1">
    <source>
        <dbReference type="EMBL" id="AGA90530.1"/>
    </source>
</evidence>
<dbReference type="HOGENOM" id="CLU_1199348_0_0_6"/>
<gene>
    <name evidence="1" type="ORF">Thimo_1756</name>
</gene>